<protein>
    <submittedName>
        <fullName evidence="2">HEAT repeat domain-containing protein</fullName>
    </submittedName>
</protein>
<evidence type="ECO:0000313" key="3">
    <source>
        <dbReference type="Proteomes" id="UP000646911"/>
    </source>
</evidence>
<name>A0ABR6ZDG9_9BURK</name>
<dbReference type="EMBL" id="JACOFX010000012">
    <property type="protein sequence ID" value="MBC3909773.1"/>
    <property type="molecule type" value="Genomic_DNA"/>
</dbReference>
<proteinExistence type="predicted"/>
<evidence type="ECO:0000256" key="1">
    <source>
        <dbReference type="SAM" id="SignalP"/>
    </source>
</evidence>
<comment type="caution">
    <text evidence="2">The sequence shown here is derived from an EMBL/GenBank/DDBJ whole genome shotgun (WGS) entry which is preliminary data.</text>
</comment>
<feature type="chain" id="PRO_5045797412" evidence="1">
    <location>
        <begin position="26"/>
        <end position="578"/>
    </location>
</feature>
<accession>A0ABR6ZDG9</accession>
<keyword evidence="1" id="KW-0732">Signal</keyword>
<dbReference type="Proteomes" id="UP000646911">
    <property type="component" value="Unassembled WGS sequence"/>
</dbReference>
<reference evidence="2 3" key="1">
    <citation type="submission" date="2020-08" db="EMBL/GenBank/DDBJ databases">
        <title>Novel species isolated from subtropical streams in China.</title>
        <authorList>
            <person name="Lu H."/>
        </authorList>
    </citation>
    <scope>NUCLEOTIDE SEQUENCE [LARGE SCALE GENOMIC DNA]</scope>
    <source>
        <strain evidence="2 3">NL8W</strain>
    </source>
</reference>
<organism evidence="2 3">
    <name type="scientific">Undibacterium umbellatum</name>
    <dbReference type="NCBI Taxonomy" id="2762300"/>
    <lineage>
        <taxon>Bacteria</taxon>
        <taxon>Pseudomonadati</taxon>
        <taxon>Pseudomonadota</taxon>
        <taxon>Betaproteobacteria</taxon>
        <taxon>Burkholderiales</taxon>
        <taxon>Oxalobacteraceae</taxon>
        <taxon>Undibacterium</taxon>
    </lineage>
</organism>
<sequence length="578" mass="65673">MKKFSLAVATFLLALGANYSTLAQATNVGVQSSTAKLDTLDYPDDRQNNQHLSIEARLFYSTLIGRPFGMASEGLYFAKLPKNLSYAGFSIAAAARQALRIPDGGLINSRARLEEFLSGTTGPFAIQDLPKDMPAGMRADDLAMLHIYALVMSDQAEATVQLLEKYLGSKNDFTRHFVIMALRSIGTAKARELIKSRINDSADSVMARDALGMVVPNLSEPRMYATEVPVTRRFRENLLAQAKTAGTASILPTFLLTFVGEDSNPAQLAAEKDFLMNLYKTADNALWRKYMYGYAALAYRFKVPYEHWLEMAKSDNDAHRRSFILRSMAMQYPDRFHKDALTLFEKEKNGAVQVEFFSLYSSLITGEQSFGPYDAIWMPNLRYRLKYPYIKDIRKARSNKALFALWAQGRIPEDTHWPVWMADLMHAENERDFMRGYLQMKTHSSYSAYALRQVKDRNMLPVIKYLIKHETQADVKKATQDVYNELMGNDKQADCCTDESCLFELVRMKTLNEINISSENTAKKYLTQLSNRKMSVEFLDDLHRSARIKGSGKQGQVWEHWLGCWRPAGEHVASPKPE</sequence>
<evidence type="ECO:0000313" key="2">
    <source>
        <dbReference type="EMBL" id="MBC3909773.1"/>
    </source>
</evidence>
<feature type="signal peptide" evidence="1">
    <location>
        <begin position="1"/>
        <end position="25"/>
    </location>
</feature>
<gene>
    <name evidence="2" type="ORF">H8L47_19590</name>
</gene>
<dbReference type="RefSeq" id="WP_186955295.1">
    <property type="nucleotide sequence ID" value="NZ_JACOFX010000012.1"/>
</dbReference>
<keyword evidence="3" id="KW-1185">Reference proteome</keyword>